<dbReference type="AlphaFoldDB" id="A0A7M2Y4R2"/>
<evidence type="ECO:0000313" key="1">
    <source>
        <dbReference type="EMBL" id="QOW09086.1"/>
    </source>
</evidence>
<sequence length="140" mass="16228">MGITLEKETVYEIVDKILEKLTLDELKKNYVKQRVNVDEVINFIQNNISQLQYNNLIKDLKNIQYMEVKSLDDFAGYVSLVAKGKALEGVIERTTAIIHETSKILTTDEKTNFLIDLKFSENKDYISKIMESYLANDLKE</sequence>
<organism evidence="1 2">
    <name type="scientific">Kaistella flava</name>
    <name type="common">ex Peng et al. 2021</name>
    <dbReference type="NCBI Taxonomy" id="2038776"/>
    <lineage>
        <taxon>Bacteria</taxon>
        <taxon>Pseudomonadati</taxon>
        <taxon>Bacteroidota</taxon>
        <taxon>Flavobacteriia</taxon>
        <taxon>Flavobacteriales</taxon>
        <taxon>Weeksellaceae</taxon>
        <taxon>Chryseobacterium group</taxon>
        <taxon>Kaistella</taxon>
    </lineage>
</organism>
<evidence type="ECO:0000313" key="2">
    <source>
        <dbReference type="Proteomes" id="UP000594195"/>
    </source>
</evidence>
<gene>
    <name evidence="1" type="ORF">Q73A0000_01340</name>
</gene>
<protein>
    <submittedName>
        <fullName evidence="1">Uncharacterized protein</fullName>
    </submittedName>
</protein>
<dbReference type="KEGG" id="kfa:Q73A0000_01340"/>
<dbReference type="Proteomes" id="UP000594195">
    <property type="component" value="Chromosome"/>
</dbReference>
<keyword evidence="2" id="KW-1185">Reference proteome</keyword>
<reference evidence="1 2" key="1">
    <citation type="submission" date="2019-05" db="EMBL/GenBank/DDBJ databases">
        <title>Chryseobacterium sp. isolated from King George Island, maritime Antarctica.</title>
        <authorList>
            <person name="Peng X."/>
        </authorList>
    </citation>
    <scope>NUCLEOTIDE SEQUENCE [LARGE SCALE GENOMIC DNA]</scope>
    <source>
        <strain evidence="1 2">7-3A</strain>
    </source>
</reference>
<name>A0A7M2Y4R2_9FLAO</name>
<dbReference type="EMBL" id="CP040442">
    <property type="protein sequence ID" value="QOW09086.1"/>
    <property type="molecule type" value="Genomic_DNA"/>
</dbReference>
<accession>A0A7M2Y4R2</accession>
<dbReference type="RefSeq" id="WP_193812297.1">
    <property type="nucleotide sequence ID" value="NZ_CP040442.1"/>
</dbReference>
<proteinExistence type="predicted"/>